<evidence type="ECO:0000256" key="1">
    <source>
        <dbReference type="SAM" id="MobiDB-lite"/>
    </source>
</evidence>
<keyword evidence="3" id="KW-1185">Reference proteome</keyword>
<reference evidence="2 3" key="1">
    <citation type="submission" date="2016-07" db="EMBL/GenBank/DDBJ databases">
        <title>Pervasive Adenine N6-methylation of Active Genes in Fungi.</title>
        <authorList>
            <consortium name="DOE Joint Genome Institute"/>
            <person name="Mondo S.J."/>
            <person name="Dannebaum R.O."/>
            <person name="Kuo R.C."/>
            <person name="Labutti K."/>
            <person name="Haridas S."/>
            <person name="Kuo A."/>
            <person name="Salamov A."/>
            <person name="Ahrendt S.R."/>
            <person name="Lipzen A."/>
            <person name="Sullivan W."/>
            <person name="Andreopoulos W.B."/>
            <person name="Clum A."/>
            <person name="Lindquist E."/>
            <person name="Daum C."/>
            <person name="Ramamoorthy G.K."/>
            <person name="Gryganskyi A."/>
            <person name="Culley D."/>
            <person name="Magnuson J.K."/>
            <person name="James T.Y."/>
            <person name="O'Malley M.A."/>
            <person name="Stajich J.E."/>
            <person name="Spatafora J.W."/>
            <person name="Visel A."/>
            <person name="Grigoriev I.V."/>
        </authorList>
    </citation>
    <scope>NUCLEOTIDE SEQUENCE [LARGE SCALE GENOMIC DNA]</scope>
    <source>
        <strain evidence="2 3">CBS 115471</strain>
    </source>
</reference>
<evidence type="ECO:0000313" key="3">
    <source>
        <dbReference type="Proteomes" id="UP000193144"/>
    </source>
</evidence>
<evidence type="ECO:0000313" key="2">
    <source>
        <dbReference type="EMBL" id="ORY03667.1"/>
    </source>
</evidence>
<comment type="caution">
    <text evidence="2">The sequence shown here is derived from an EMBL/GenBank/DDBJ whole genome shotgun (WGS) entry which is preliminary data.</text>
</comment>
<feature type="compositionally biased region" description="Basic and acidic residues" evidence="1">
    <location>
        <begin position="26"/>
        <end position="46"/>
    </location>
</feature>
<protein>
    <submittedName>
        <fullName evidence="2">Uncharacterized protein</fullName>
    </submittedName>
</protein>
<dbReference type="AlphaFoldDB" id="A0A1Y1Z143"/>
<sequence>MTPPKRALFVLNVDSQTEHLFERIEFHNEGSKDKEGSGADKVKVIDQSEPSSGSTRVEIVTRPFEKAVQRTIERVCDGKVVREGNYKKKRDIEEDYDTSDL</sequence>
<dbReference type="STRING" id="1231657.A0A1Y1Z143"/>
<dbReference type="OrthoDB" id="3709578at2759"/>
<dbReference type="EMBL" id="MCFA01000144">
    <property type="protein sequence ID" value="ORY03667.1"/>
    <property type="molecule type" value="Genomic_DNA"/>
</dbReference>
<accession>A0A1Y1Z143</accession>
<dbReference type="Proteomes" id="UP000193144">
    <property type="component" value="Unassembled WGS sequence"/>
</dbReference>
<organism evidence="2 3">
    <name type="scientific">Clohesyomyces aquaticus</name>
    <dbReference type="NCBI Taxonomy" id="1231657"/>
    <lineage>
        <taxon>Eukaryota</taxon>
        <taxon>Fungi</taxon>
        <taxon>Dikarya</taxon>
        <taxon>Ascomycota</taxon>
        <taxon>Pezizomycotina</taxon>
        <taxon>Dothideomycetes</taxon>
        <taxon>Pleosporomycetidae</taxon>
        <taxon>Pleosporales</taxon>
        <taxon>Lindgomycetaceae</taxon>
        <taxon>Clohesyomyces</taxon>
    </lineage>
</organism>
<name>A0A1Y1Z143_9PLEO</name>
<feature type="region of interest" description="Disordered" evidence="1">
    <location>
        <begin position="26"/>
        <end position="56"/>
    </location>
</feature>
<gene>
    <name evidence="2" type="ORF">BCR34DRAFT_605156</name>
</gene>
<proteinExistence type="predicted"/>